<evidence type="ECO:0000259" key="8">
    <source>
        <dbReference type="Pfam" id="PF14322"/>
    </source>
</evidence>
<comment type="caution">
    <text evidence="9">The sequence shown here is derived from an EMBL/GenBank/DDBJ whole genome shotgun (WGS) entry which is preliminary data.</text>
</comment>
<dbReference type="GO" id="GO:0009279">
    <property type="term" value="C:cell outer membrane"/>
    <property type="evidence" value="ECO:0007669"/>
    <property type="project" value="UniProtKB-SubCell"/>
</dbReference>
<evidence type="ECO:0000313" key="9">
    <source>
        <dbReference type="EMBL" id="NLR94826.1"/>
    </source>
</evidence>
<dbReference type="AlphaFoldDB" id="A0A7X8SR19"/>
<proteinExistence type="inferred from homology"/>
<dbReference type="RefSeq" id="WP_168885534.1">
    <property type="nucleotide sequence ID" value="NZ_JABAIL010000015.1"/>
</dbReference>
<dbReference type="EMBL" id="JABAIL010000015">
    <property type="protein sequence ID" value="NLR94826.1"/>
    <property type="molecule type" value="Genomic_DNA"/>
</dbReference>
<evidence type="ECO:0000259" key="7">
    <source>
        <dbReference type="Pfam" id="PF07980"/>
    </source>
</evidence>
<comment type="subcellular location">
    <subcellularLocation>
        <location evidence="1">Cell outer membrane</location>
    </subcellularLocation>
</comment>
<dbReference type="Pfam" id="PF07980">
    <property type="entry name" value="SusD_RagB"/>
    <property type="match status" value="1"/>
</dbReference>
<evidence type="ECO:0000256" key="6">
    <source>
        <dbReference type="SAM" id="MobiDB-lite"/>
    </source>
</evidence>
<evidence type="ECO:0000256" key="3">
    <source>
        <dbReference type="ARBA" id="ARBA00022729"/>
    </source>
</evidence>
<dbReference type="PROSITE" id="PS51257">
    <property type="entry name" value="PROKAR_LIPOPROTEIN"/>
    <property type="match status" value="1"/>
</dbReference>
<comment type="similarity">
    <text evidence="2">Belongs to the SusD family.</text>
</comment>
<evidence type="ECO:0000256" key="4">
    <source>
        <dbReference type="ARBA" id="ARBA00023136"/>
    </source>
</evidence>
<dbReference type="Gene3D" id="1.25.40.390">
    <property type="match status" value="1"/>
</dbReference>
<dbReference type="CDD" id="cd08977">
    <property type="entry name" value="SusD"/>
    <property type="match status" value="1"/>
</dbReference>
<dbReference type="InterPro" id="IPR011990">
    <property type="entry name" value="TPR-like_helical_dom_sf"/>
</dbReference>
<protein>
    <submittedName>
        <fullName evidence="9">RagB/SusD family nutrient uptake outer membrane protein</fullName>
    </submittedName>
</protein>
<dbReference type="SUPFAM" id="SSF48452">
    <property type="entry name" value="TPR-like"/>
    <property type="match status" value="1"/>
</dbReference>
<reference evidence="9 10" key="1">
    <citation type="submission" date="2020-04" db="EMBL/GenBank/DDBJ databases">
        <title>Flammeovirga sp. SR4, a novel species isolated from seawater.</title>
        <authorList>
            <person name="Wang X."/>
        </authorList>
    </citation>
    <scope>NUCLEOTIDE SEQUENCE [LARGE SCALE GENOMIC DNA]</scope>
    <source>
        <strain evidence="9 10">SR4</strain>
    </source>
</reference>
<gene>
    <name evidence="9" type="ORF">HGP29_26710</name>
</gene>
<evidence type="ECO:0000256" key="1">
    <source>
        <dbReference type="ARBA" id="ARBA00004442"/>
    </source>
</evidence>
<keyword evidence="4" id="KW-0472">Membrane</keyword>
<sequence length="514" mass="58069">MRNLYKILIASTLIGFTSTGCSNFLDREPLARETTETFVSDPDNLELMVIAGYDPIQWRFDGVQFYNYFIFGDIASDDADKGGLSETDLDYMTLVQKFQWNPAEPLFESVWKRHFAGVFRANTVLSNIEVAKSIVDESVYNQIRGEGLFLRGWHYFQLTKMFGGVPLFTSLEDYENLNTTGRSTESEVYDVILQDFKEAGTLLKLKSQYDENYLGRATSGMAKSYFAKAALYSKDESTYEEAYNLAKEVIGTGEYALLEDYTQIWRLEEENGSESIFEIQYEPSNFNNWSREGEGAGENMMQSPRAGGNSGNDSAIGEGWGFNLPTAALEQAFRDAGDDIRREQTIIYDGEEVYEGEPRIRVAQPGDNDSDWYNTTGFAPQKYFLPQRELTAGFGDNRYNGHSNYRMFRYADLLLFASELALETGKGDAATYLNEVRARVGLDAIAAPTLQDVYNERRLELALEGHRFFDQVRTGQITTELANEGYVQGVHEKFPIPQSEIDLTDGLIVGNPSN</sequence>
<accession>A0A7X8SR19</accession>
<feature type="domain" description="RagB/SusD" evidence="7">
    <location>
        <begin position="274"/>
        <end position="482"/>
    </location>
</feature>
<keyword evidence="3" id="KW-0732">Signal</keyword>
<dbReference type="Proteomes" id="UP000585050">
    <property type="component" value="Unassembled WGS sequence"/>
</dbReference>
<keyword evidence="10" id="KW-1185">Reference proteome</keyword>
<feature type="region of interest" description="Disordered" evidence="6">
    <location>
        <begin position="290"/>
        <end position="312"/>
    </location>
</feature>
<dbReference type="InterPro" id="IPR033985">
    <property type="entry name" value="SusD-like_N"/>
</dbReference>
<feature type="domain" description="SusD-like N-terminal" evidence="8">
    <location>
        <begin position="87"/>
        <end position="229"/>
    </location>
</feature>
<dbReference type="Pfam" id="PF14322">
    <property type="entry name" value="SusD-like_3"/>
    <property type="match status" value="1"/>
</dbReference>
<evidence type="ECO:0000256" key="5">
    <source>
        <dbReference type="ARBA" id="ARBA00023237"/>
    </source>
</evidence>
<keyword evidence="5" id="KW-0998">Cell outer membrane</keyword>
<evidence type="ECO:0000313" key="10">
    <source>
        <dbReference type="Proteomes" id="UP000585050"/>
    </source>
</evidence>
<name>A0A7X8SR19_9BACT</name>
<dbReference type="InterPro" id="IPR012944">
    <property type="entry name" value="SusD_RagB_dom"/>
</dbReference>
<evidence type="ECO:0000256" key="2">
    <source>
        <dbReference type="ARBA" id="ARBA00006275"/>
    </source>
</evidence>
<organism evidence="9 10">
    <name type="scientific">Flammeovirga agarivorans</name>
    <dbReference type="NCBI Taxonomy" id="2726742"/>
    <lineage>
        <taxon>Bacteria</taxon>
        <taxon>Pseudomonadati</taxon>
        <taxon>Bacteroidota</taxon>
        <taxon>Cytophagia</taxon>
        <taxon>Cytophagales</taxon>
        <taxon>Flammeovirgaceae</taxon>
        <taxon>Flammeovirga</taxon>
    </lineage>
</organism>